<dbReference type="Proteomes" id="UP001628193">
    <property type="component" value="Unassembled WGS sequence"/>
</dbReference>
<reference evidence="2 3" key="1">
    <citation type="submission" date="2024-05" db="EMBL/GenBank/DDBJ databases">
        <authorList>
            <consortium name="Candidatus Magnetaquicoccaceae bacterium FCR-1 genome sequencing consortium"/>
            <person name="Shimoshige H."/>
            <person name="Shimamura S."/>
            <person name="Taoka A."/>
            <person name="Kobayashi H."/>
            <person name="Maekawa T."/>
        </authorList>
    </citation>
    <scope>NUCLEOTIDE SEQUENCE [LARGE SCALE GENOMIC DNA]</scope>
    <source>
        <strain evidence="2 3">FCR-1</strain>
    </source>
</reference>
<organism evidence="2 3">
    <name type="scientific">Candidatus Magnetaquiglobus chichijimensis</name>
    <dbReference type="NCBI Taxonomy" id="3141448"/>
    <lineage>
        <taxon>Bacteria</taxon>
        <taxon>Pseudomonadati</taxon>
        <taxon>Pseudomonadota</taxon>
        <taxon>Magnetococcia</taxon>
        <taxon>Magnetococcales</taxon>
        <taxon>Candidatus Magnetaquicoccaceae</taxon>
        <taxon>Candidatus Magnetaquiglobus</taxon>
    </lineage>
</organism>
<comment type="caution">
    <text evidence="2">The sequence shown here is derived from an EMBL/GenBank/DDBJ whole genome shotgun (WGS) entry which is preliminary data.</text>
</comment>
<evidence type="ECO:0008006" key="4">
    <source>
        <dbReference type="Google" id="ProtNLM"/>
    </source>
</evidence>
<sequence>MSLPEPPMSEEQLAKNLEMIRKLRQDLESNLGMDQKKPYGNPP</sequence>
<name>A0ABQ0C755_9PROT</name>
<evidence type="ECO:0000313" key="2">
    <source>
        <dbReference type="EMBL" id="GAB0056718.1"/>
    </source>
</evidence>
<dbReference type="EMBL" id="BAAFGK010000004">
    <property type="protein sequence ID" value="GAB0056718.1"/>
    <property type="molecule type" value="Genomic_DNA"/>
</dbReference>
<gene>
    <name evidence="2" type="ORF">SIID45300_01029</name>
</gene>
<keyword evidence="3" id="KW-1185">Reference proteome</keyword>
<evidence type="ECO:0000313" key="3">
    <source>
        <dbReference type="Proteomes" id="UP001628193"/>
    </source>
</evidence>
<proteinExistence type="predicted"/>
<reference evidence="2 3" key="2">
    <citation type="submission" date="2024-09" db="EMBL/GenBank/DDBJ databases">
        <title>Draft genome sequence of Candidatus Magnetaquicoccaceae bacterium FCR-1.</title>
        <authorList>
            <person name="Shimoshige H."/>
            <person name="Shimamura S."/>
            <person name="Taoka A."/>
            <person name="Kobayashi H."/>
            <person name="Maekawa T."/>
        </authorList>
    </citation>
    <scope>NUCLEOTIDE SEQUENCE [LARGE SCALE GENOMIC DNA]</scope>
    <source>
        <strain evidence="2 3">FCR-1</strain>
    </source>
</reference>
<feature type="region of interest" description="Disordered" evidence="1">
    <location>
        <begin position="24"/>
        <end position="43"/>
    </location>
</feature>
<accession>A0ABQ0C755</accession>
<protein>
    <recommendedName>
        <fullName evidence="4">Transposase</fullName>
    </recommendedName>
</protein>
<evidence type="ECO:0000256" key="1">
    <source>
        <dbReference type="SAM" id="MobiDB-lite"/>
    </source>
</evidence>